<dbReference type="EC" id="3.2.2.22" evidence="1"/>
<keyword evidence="1" id="KW-0800">Toxin</keyword>
<sequence>MPFCLSQFQNGTDLPFKQKYALQFDGETFCMKKAYGESSSGGTHFIPTPCASTKLYFQMHGENDRIPCIDSGARFCPEQAGSTAERFGMCFNTFPENDKLLSGLAARIAQAPYQHQVIYPDAANVNEHYYARDGIRNTVTMSLDDSDLVVWRNYLETMTHIRLWFCSRGTSLDISEVVGYEKIIHVVPNNGTFHLVLTYRGKSVVLILDARESWLDGAAGSNAIYQFSRGGLDAYITHEHAITLSADGKYMSIAEDGKENVPIGTEPLRGRFTVLEEFDGDSASDEVS</sequence>
<dbReference type="GO" id="GO:0030598">
    <property type="term" value="F:rRNA N-glycosylase activity"/>
    <property type="evidence" value="ECO:0007669"/>
    <property type="project" value="UniProtKB-EC"/>
</dbReference>
<dbReference type="InterPro" id="IPR013632">
    <property type="entry name" value="Rad51_C"/>
</dbReference>
<dbReference type="GO" id="GO:0006952">
    <property type="term" value="P:defense response"/>
    <property type="evidence" value="ECO:0007669"/>
    <property type="project" value="UniProtKB-KW"/>
</dbReference>
<keyword evidence="1" id="KW-0652">Protein synthesis inhibitor</keyword>
<dbReference type="SUPFAM" id="SSF56371">
    <property type="entry name" value="Ribosome inactivating proteins (RIP)"/>
    <property type="match status" value="1"/>
</dbReference>
<evidence type="ECO:0000256" key="1">
    <source>
        <dbReference type="RuleBase" id="RU004915"/>
    </source>
</evidence>
<name>A0A0A9GC02_ARUDO</name>
<dbReference type="GO" id="GO:0090729">
    <property type="term" value="F:toxin activity"/>
    <property type="evidence" value="ECO:0007669"/>
    <property type="project" value="UniProtKB-KW"/>
</dbReference>
<dbReference type="Pfam" id="PF00161">
    <property type="entry name" value="RIP"/>
    <property type="match status" value="1"/>
</dbReference>
<dbReference type="EMBL" id="GBRH01176907">
    <property type="protein sequence ID" value="JAE20989.1"/>
    <property type="molecule type" value="Transcribed_RNA"/>
</dbReference>
<reference evidence="3" key="2">
    <citation type="journal article" date="2015" name="Data Brief">
        <title>Shoot transcriptome of the giant reed, Arundo donax.</title>
        <authorList>
            <person name="Barrero R.A."/>
            <person name="Guerrero F.D."/>
            <person name="Moolhuijzen P."/>
            <person name="Goolsby J.A."/>
            <person name="Tidwell J."/>
            <person name="Bellgard S.E."/>
            <person name="Bellgard M.I."/>
        </authorList>
    </citation>
    <scope>NUCLEOTIDE SEQUENCE</scope>
    <source>
        <tissue evidence="3">Shoot tissue taken approximately 20 cm above the soil surface</tissue>
    </source>
</reference>
<comment type="catalytic activity">
    <reaction evidence="1">
        <text>Endohydrolysis of the N-glycosidic bond at one specific adenosine on the 28S rRNA.</text>
        <dbReference type="EC" id="3.2.2.22"/>
    </reaction>
</comment>
<dbReference type="Pfam" id="PF08423">
    <property type="entry name" value="Rad51"/>
    <property type="match status" value="1"/>
</dbReference>
<feature type="domain" description="Rad51-like C-terminal" evidence="2">
    <location>
        <begin position="27"/>
        <end position="130"/>
    </location>
</feature>
<protein>
    <recommendedName>
        <fullName evidence="1">rRNA N-glycosylase</fullName>
        <ecNumber evidence="1">3.2.2.22</ecNumber>
    </recommendedName>
</protein>
<reference evidence="3" key="1">
    <citation type="submission" date="2014-09" db="EMBL/GenBank/DDBJ databases">
        <authorList>
            <person name="Magalhaes I.L.F."/>
            <person name="Oliveira U."/>
            <person name="Santos F.R."/>
            <person name="Vidigal T.H.D.A."/>
            <person name="Brescovit A.D."/>
            <person name="Santos A.J."/>
        </authorList>
    </citation>
    <scope>NUCLEOTIDE SEQUENCE</scope>
    <source>
        <tissue evidence="3">Shoot tissue taken approximately 20 cm above the soil surface</tissue>
    </source>
</reference>
<evidence type="ECO:0000259" key="2">
    <source>
        <dbReference type="Pfam" id="PF08423"/>
    </source>
</evidence>
<dbReference type="InterPro" id="IPR036041">
    <property type="entry name" value="Ribosome-inact_prot_sf"/>
</dbReference>
<dbReference type="GO" id="GO:0017148">
    <property type="term" value="P:negative regulation of translation"/>
    <property type="evidence" value="ECO:0007669"/>
    <property type="project" value="UniProtKB-KW"/>
</dbReference>
<keyword evidence="1" id="KW-0611">Plant defense</keyword>
<proteinExistence type="inferred from homology"/>
<accession>A0A0A9GC02</accession>
<dbReference type="InterPro" id="IPR001574">
    <property type="entry name" value="Ribosome_inactivat_prot"/>
</dbReference>
<dbReference type="AlphaFoldDB" id="A0A0A9GC02"/>
<organism evidence="3">
    <name type="scientific">Arundo donax</name>
    <name type="common">Giant reed</name>
    <name type="synonym">Donax arundinaceus</name>
    <dbReference type="NCBI Taxonomy" id="35708"/>
    <lineage>
        <taxon>Eukaryota</taxon>
        <taxon>Viridiplantae</taxon>
        <taxon>Streptophyta</taxon>
        <taxon>Embryophyta</taxon>
        <taxon>Tracheophyta</taxon>
        <taxon>Spermatophyta</taxon>
        <taxon>Magnoliopsida</taxon>
        <taxon>Liliopsida</taxon>
        <taxon>Poales</taxon>
        <taxon>Poaceae</taxon>
        <taxon>PACMAD clade</taxon>
        <taxon>Arundinoideae</taxon>
        <taxon>Arundineae</taxon>
        <taxon>Arundo</taxon>
    </lineage>
</organism>
<evidence type="ECO:0000313" key="3">
    <source>
        <dbReference type="EMBL" id="JAE20989.1"/>
    </source>
</evidence>
<dbReference type="Gene3D" id="3.40.420.10">
    <property type="entry name" value="Ricin (A subunit), domain 1"/>
    <property type="match status" value="1"/>
</dbReference>
<dbReference type="InterPro" id="IPR016138">
    <property type="entry name" value="Ribosome_inactivat_prot_sub1"/>
</dbReference>
<comment type="similarity">
    <text evidence="1">Belongs to the ribosome-inactivating protein family.</text>
</comment>
<keyword evidence="1" id="KW-0378">Hydrolase</keyword>